<feature type="region of interest" description="Disordered" evidence="3">
    <location>
        <begin position="295"/>
        <end position="322"/>
    </location>
</feature>
<dbReference type="Gene3D" id="2.60.40.150">
    <property type="entry name" value="C2 domain"/>
    <property type="match status" value="2"/>
</dbReference>
<dbReference type="SUPFAM" id="SSF49562">
    <property type="entry name" value="C2 domain (Calcium/lipid-binding domain, CaLB)"/>
    <property type="match status" value="2"/>
</dbReference>
<sequence length="675" mass="74658">EQIAREKQVSGRVQVQVWYHAERSELVVSLMAADDLALRDEAYGHGNLPEAYAKVRILPNGDGSVQQTEVCPPAQNPIWNATLTFAHVKAESLMDRYIEIQLWDLVPHTESIFLGECSLELQQAFLDDRAIWCRLDDPKGLRGISMSKSPSVSPRGSIAAGGPGGDVSRLLRRDYNMQRSISDDVDSIGECTSLLHPDHAWIAGSRRGSSQSETLEVEVYQLGKDFSRSLPGSRRSSFQDADKNREDDMAPPPTTYLVGRRRSSVARRDPDEILKSLKAVRGELGRAMSLGTEQPIKRMGSRRASRVGLPSNPSSRKSSIYDLSQQQQQQPIVVHQLPVGIGNTATSPPSDEEDKRFSPKWKGSGGNLPPPTPKQALSMLKQASSATNVSQGINERQYYLGTQDSPKHLRKGSMYNLKANENVQRKGSIYAMAATDTTMGTRQRKSSMFISSASEAYDSPEMLRKNSVMPATDNPSMMRKQSMYPSSVNSSTKNLTSLSDSTSNISSSVSSTISGIATSYGLQLGPGQIHPKGYRLITERHGELKMGFSKVKGTVEVEIICARKIVPIDCETPPDTYVKCYIKDGDRLRHKKKTRVVRHSAEPFYKQTIKYQSADVFGRNIVIMVWQRCVGFEHNQGLGGTEVNLDKINMGQHIGGWYPLFPMHSFGGSDSDNSP</sequence>
<dbReference type="CDD" id="cd04031">
    <property type="entry name" value="C2A_RIM1alpha"/>
    <property type="match status" value="1"/>
</dbReference>
<dbReference type="GO" id="GO:0042734">
    <property type="term" value="C:presynaptic membrane"/>
    <property type="evidence" value="ECO:0007669"/>
    <property type="project" value="TreeGrafter"/>
</dbReference>
<feature type="region of interest" description="Disordered" evidence="3">
    <location>
        <begin position="228"/>
        <end position="270"/>
    </location>
</feature>
<dbReference type="InterPro" id="IPR039032">
    <property type="entry name" value="Rim-like"/>
</dbReference>
<dbReference type="OrthoDB" id="10059918at2759"/>
<dbReference type="InterPro" id="IPR035892">
    <property type="entry name" value="C2_domain_sf"/>
</dbReference>
<evidence type="ECO:0000256" key="3">
    <source>
        <dbReference type="SAM" id="MobiDB-lite"/>
    </source>
</evidence>
<feature type="region of interest" description="Disordered" evidence="3">
    <location>
        <begin position="144"/>
        <end position="164"/>
    </location>
</feature>
<dbReference type="FunFam" id="2.60.40.150:FF:000202">
    <property type="entry name" value="Uncharacterized protein, isoform B"/>
    <property type="match status" value="1"/>
</dbReference>
<proteinExistence type="predicted"/>
<dbReference type="SMART" id="SM00239">
    <property type="entry name" value="C2"/>
    <property type="match status" value="2"/>
</dbReference>
<comment type="caution">
    <text evidence="5">The sequence shown here is derived from an EMBL/GenBank/DDBJ whole genome shotgun (WGS) entry which is preliminary data.</text>
</comment>
<feature type="domain" description="C2" evidence="4">
    <location>
        <begin position="540"/>
        <end position="658"/>
    </location>
</feature>
<dbReference type="OMA" id="VICARGI"/>
<dbReference type="Pfam" id="PF00168">
    <property type="entry name" value="C2"/>
    <property type="match status" value="2"/>
</dbReference>
<feature type="region of interest" description="Disordered" evidence="3">
    <location>
        <begin position="470"/>
        <end position="491"/>
    </location>
</feature>
<dbReference type="PANTHER" id="PTHR12157">
    <property type="entry name" value="REGULATING SYNAPTIC MEMBRANE EXOCYTOSIS PROTEIN"/>
    <property type="match status" value="1"/>
</dbReference>
<dbReference type="AlphaFoldDB" id="A0A0L0CG20"/>
<protein>
    <recommendedName>
        <fullName evidence="4">C2 domain-containing protein</fullName>
    </recommendedName>
</protein>
<keyword evidence="6" id="KW-1185">Reference proteome</keyword>
<dbReference type="GO" id="GO:0042391">
    <property type="term" value="P:regulation of membrane potential"/>
    <property type="evidence" value="ECO:0007669"/>
    <property type="project" value="TreeGrafter"/>
</dbReference>
<name>A0A0L0CG20_LUCCU</name>
<dbReference type="GO" id="GO:0044325">
    <property type="term" value="F:transmembrane transporter binding"/>
    <property type="evidence" value="ECO:0007669"/>
    <property type="project" value="TreeGrafter"/>
</dbReference>
<evidence type="ECO:0000256" key="2">
    <source>
        <dbReference type="ARBA" id="ARBA00034103"/>
    </source>
</evidence>
<dbReference type="GO" id="GO:0048167">
    <property type="term" value="P:regulation of synaptic plasticity"/>
    <property type="evidence" value="ECO:0007669"/>
    <property type="project" value="TreeGrafter"/>
</dbReference>
<evidence type="ECO:0000313" key="6">
    <source>
        <dbReference type="Proteomes" id="UP000037069"/>
    </source>
</evidence>
<dbReference type="GO" id="GO:0048788">
    <property type="term" value="C:cytoskeleton of presynaptic active zone"/>
    <property type="evidence" value="ECO:0007669"/>
    <property type="project" value="TreeGrafter"/>
</dbReference>
<organism evidence="5 6">
    <name type="scientific">Lucilia cuprina</name>
    <name type="common">Green bottle fly</name>
    <name type="synonym">Australian sheep blowfly</name>
    <dbReference type="NCBI Taxonomy" id="7375"/>
    <lineage>
        <taxon>Eukaryota</taxon>
        <taxon>Metazoa</taxon>
        <taxon>Ecdysozoa</taxon>
        <taxon>Arthropoda</taxon>
        <taxon>Hexapoda</taxon>
        <taxon>Insecta</taxon>
        <taxon>Pterygota</taxon>
        <taxon>Neoptera</taxon>
        <taxon>Endopterygota</taxon>
        <taxon>Diptera</taxon>
        <taxon>Brachycera</taxon>
        <taxon>Muscomorpha</taxon>
        <taxon>Oestroidea</taxon>
        <taxon>Calliphoridae</taxon>
        <taxon>Luciliinae</taxon>
        <taxon>Lucilia</taxon>
    </lineage>
</organism>
<dbReference type="PANTHER" id="PTHR12157:SF24">
    <property type="entry name" value="FIFE, ISOFORM D"/>
    <property type="match status" value="1"/>
</dbReference>
<dbReference type="FunFam" id="2.60.40.150:FF:000257">
    <property type="entry name" value="Uncharacterized protein, isoform B"/>
    <property type="match status" value="1"/>
</dbReference>
<comment type="subcellular location">
    <subcellularLocation>
        <location evidence="2">Synapse</location>
    </subcellularLocation>
</comment>
<dbReference type="PROSITE" id="PS50004">
    <property type="entry name" value="C2"/>
    <property type="match status" value="2"/>
</dbReference>
<evidence type="ECO:0000256" key="1">
    <source>
        <dbReference type="ARBA" id="ARBA00023018"/>
    </source>
</evidence>
<dbReference type="GO" id="GO:0048791">
    <property type="term" value="P:calcium ion-regulated exocytosis of neurotransmitter"/>
    <property type="evidence" value="ECO:0007669"/>
    <property type="project" value="TreeGrafter"/>
</dbReference>
<dbReference type="GO" id="GO:0050806">
    <property type="term" value="P:positive regulation of synaptic transmission"/>
    <property type="evidence" value="ECO:0007669"/>
    <property type="project" value="TreeGrafter"/>
</dbReference>
<dbReference type="GO" id="GO:0031267">
    <property type="term" value="F:small GTPase binding"/>
    <property type="evidence" value="ECO:0007669"/>
    <property type="project" value="InterPro"/>
</dbReference>
<reference evidence="5 6" key="1">
    <citation type="journal article" date="2015" name="Nat. Commun.">
        <title>Lucilia cuprina genome unlocks parasitic fly biology to underpin future interventions.</title>
        <authorList>
            <person name="Anstead C.A."/>
            <person name="Korhonen P.K."/>
            <person name="Young N.D."/>
            <person name="Hall R.S."/>
            <person name="Jex A.R."/>
            <person name="Murali S.C."/>
            <person name="Hughes D.S."/>
            <person name="Lee S.F."/>
            <person name="Perry T."/>
            <person name="Stroehlein A.J."/>
            <person name="Ansell B.R."/>
            <person name="Breugelmans B."/>
            <person name="Hofmann A."/>
            <person name="Qu J."/>
            <person name="Dugan S."/>
            <person name="Lee S.L."/>
            <person name="Chao H."/>
            <person name="Dinh H."/>
            <person name="Han Y."/>
            <person name="Doddapaneni H.V."/>
            <person name="Worley K.C."/>
            <person name="Muzny D.M."/>
            <person name="Ioannidis P."/>
            <person name="Waterhouse R.M."/>
            <person name="Zdobnov E.M."/>
            <person name="James P.J."/>
            <person name="Bagnall N.H."/>
            <person name="Kotze A.C."/>
            <person name="Gibbs R.A."/>
            <person name="Richards S."/>
            <person name="Batterham P."/>
            <person name="Gasser R.B."/>
        </authorList>
    </citation>
    <scope>NUCLEOTIDE SEQUENCE [LARGE SCALE GENOMIC DNA]</scope>
    <source>
        <strain evidence="5 6">LS</strain>
        <tissue evidence="5">Full body</tissue>
    </source>
</reference>
<accession>A0A0L0CG20</accession>
<feature type="domain" description="C2" evidence="4">
    <location>
        <begin position="9"/>
        <end position="135"/>
    </location>
</feature>
<dbReference type="InterPro" id="IPR000008">
    <property type="entry name" value="C2_dom"/>
</dbReference>
<evidence type="ECO:0000313" key="5">
    <source>
        <dbReference type="EMBL" id="KNC30419.1"/>
    </source>
</evidence>
<evidence type="ECO:0000259" key="4">
    <source>
        <dbReference type="PROSITE" id="PS50004"/>
    </source>
</evidence>
<feature type="region of interest" description="Disordered" evidence="3">
    <location>
        <begin position="340"/>
        <end position="375"/>
    </location>
</feature>
<feature type="non-terminal residue" evidence="5">
    <location>
        <position position="1"/>
    </location>
</feature>
<gene>
    <name evidence="5" type="ORF">FF38_07413</name>
</gene>
<dbReference type="EMBL" id="JRES01000528">
    <property type="protein sequence ID" value="KNC30419.1"/>
    <property type="molecule type" value="Genomic_DNA"/>
</dbReference>
<feature type="compositionally biased region" description="Polar residues" evidence="3">
    <location>
        <begin position="311"/>
        <end position="322"/>
    </location>
</feature>
<dbReference type="STRING" id="7375.A0A0L0CG20"/>
<dbReference type="Proteomes" id="UP000037069">
    <property type="component" value="Unassembled WGS sequence"/>
</dbReference>
<keyword evidence="1" id="KW-0770">Synapse</keyword>